<evidence type="ECO:0000256" key="4">
    <source>
        <dbReference type="ARBA" id="ARBA00022842"/>
    </source>
</evidence>
<dbReference type="RefSeq" id="WP_300958706.1">
    <property type="nucleotide sequence ID" value="NZ_JAUHJR010000001.1"/>
</dbReference>
<evidence type="ECO:0000256" key="1">
    <source>
        <dbReference type="ARBA" id="ARBA00001946"/>
    </source>
</evidence>
<proteinExistence type="inferred from homology"/>
<dbReference type="InterPro" id="IPR015797">
    <property type="entry name" value="NUDIX_hydrolase-like_dom_sf"/>
</dbReference>
<comment type="similarity">
    <text evidence="2 5">Belongs to the Nudix hydrolase family.</text>
</comment>
<dbReference type="PANTHER" id="PTHR43046">
    <property type="entry name" value="GDP-MANNOSE MANNOSYL HYDROLASE"/>
    <property type="match status" value="1"/>
</dbReference>
<dbReference type="PROSITE" id="PS00893">
    <property type="entry name" value="NUDIX_BOX"/>
    <property type="match status" value="2"/>
</dbReference>
<dbReference type="Proteomes" id="UP001168537">
    <property type="component" value="Unassembled WGS sequence"/>
</dbReference>
<protein>
    <submittedName>
        <fullName evidence="7">NUDIX domain-containing protein</fullName>
    </submittedName>
</protein>
<dbReference type="InterPro" id="IPR020476">
    <property type="entry name" value="Nudix_hydrolase"/>
</dbReference>
<evidence type="ECO:0000313" key="7">
    <source>
        <dbReference type="EMBL" id="MDN4159858.1"/>
    </source>
</evidence>
<evidence type="ECO:0000256" key="2">
    <source>
        <dbReference type="ARBA" id="ARBA00005582"/>
    </source>
</evidence>
<feature type="domain" description="Nudix hydrolase" evidence="6">
    <location>
        <begin position="155"/>
        <end position="300"/>
    </location>
</feature>
<keyword evidence="3 5" id="KW-0378">Hydrolase</keyword>
<evidence type="ECO:0000256" key="3">
    <source>
        <dbReference type="ARBA" id="ARBA00022801"/>
    </source>
</evidence>
<dbReference type="InterPro" id="IPR000086">
    <property type="entry name" value="NUDIX_hydrolase_dom"/>
</dbReference>
<keyword evidence="4" id="KW-0460">Magnesium</keyword>
<keyword evidence="8" id="KW-1185">Reference proteome</keyword>
<dbReference type="Pfam" id="PF00293">
    <property type="entry name" value="NUDIX"/>
    <property type="match status" value="2"/>
</dbReference>
<accession>A0ABT8EP90</accession>
<gene>
    <name evidence="7" type="ORF">QWY29_00705</name>
</gene>
<comment type="caution">
    <text evidence="7">The sequence shown here is derived from an EMBL/GenBank/DDBJ whole genome shotgun (WGS) entry which is preliminary data.</text>
</comment>
<dbReference type="PANTHER" id="PTHR43046:SF12">
    <property type="entry name" value="GDP-MANNOSE MANNOSYL HYDROLASE"/>
    <property type="match status" value="1"/>
</dbReference>
<dbReference type="EMBL" id="JAUHJR010000001">
    <property type="protein sequence ID" value="MDN4159858.1"/>
    <property type="molecule type" value="Genomic_DNA"/>
</dbReference>
<evidence type="ECO:0000259" key="6">
    <source>
        <dbReference type="PROSITE" id="PS51462"/>
    </source>
</evidence>
<dbReference type="Gene3D" id="3.90.79.10">
    <property type="entry name" value="Nucleoside Triphosphate Pyrophosphohydrolase"/>
    <property type="match status" value="2"/>
</dbReference>
<sequence>MPDRRDRRRLQRLAAYAVVLRDGAVLLTRLSSRVTRSEVWTLPGGGVEHGEEPRDAVVREVREETGLDVTVGETAWVQTGRRPNARWNGRRVDVHSVRLVYDGHVPVDAPAPRVLEVDGTTADARWWPVEDVASGRVPVTPLVAEALAAHRPVRVQRTAAYALVVRGAGPDAAVLLSRVSASGFHTGLWTLPGGGVDHGETPAAAAAREVREETGLEVEVGAVLHVADESIRGTAPHGRDEDFHGIQLVYAATLAPGSVGVEPVAEVAGTSDAVAWVPLVSVADGSVDVHPLVRAVLASAPPAG</sequence>
<evidence type="ECO:0000313" key="8">
    <source>
        <dbReference type="Proteomes" id="UP001168537"/>
    </source>
</evidence>
<feature type="domain" description="Nudix hydrolase" evidence="6">
    <location>
        <begin position="10"/>
        <end position="149"/>
    </location>
</feature>
<evidence type="ECO:0000256" key="5">
    <source>
        <dbReference type="RuleBase" id="RU003476"/>
    </source>
</evidence>
<dbReference type="InterPro" id="IPR020084">
    <property type="entry name" value="NUDIX_hydrolase_CS"/>
</dbReference>
<name>A0ABT8EP90_9ACTN</name>
<reference evidence="7" key="1">
    <citation type="submission" date="2023-06" db="EMBL/GenBank/DDBJ databases">
        <title>Draft genome sequence of Nocardioides sp. SOB72.</title>
        <authorList>
            <person name="Zhang G."/>
        </authorList>
    </citation>
    <scope>NUCLEOTIDE SEQUENCE</scope>
    <source>
        <strain evidence="7">SOB72</strain>
    </source>
</reference>
<dbReference type="PRINTS" id="PR00502">
    <property type="entry name" value="NUDIXFAMILY"/>
</dbReference>
<comment type="cofactor">
    <cofactor evidence="1">
        <name>Mg(2+)</name>
        <dbReference type="ChEBI" id="CHEBI:18420"/>
    </cofactor>
</comment>
<dbReference type="SUPFAM" id="SSF55811">
    <property type="entry name" value="Nudix"/>
    <property type="match status" value="2"/>
</dbReference>
<dbReference type="PROSITE" id="PS51462">
    <property type="entry name" value="NUDIX"/>
    <property type="match status" value="2"/>
</dbReference>
<organism evidence="7 8">
    <name type="scientific">Nocardioides abyssi</name>
    <dbReference type="NCBI Taxonomy" id="3058370"/>
    <lineage>
        <taxon>Bacteria</taxon>
        <taxon>Bacillati</taxon>
        <taxon>Actinomycetota</taxon>
        <taxon>Actinomycetes</taxon>
        <taxon>Propionibacteriales</taxon>
        <taxon>Nocardioidaceae</taxon>
        <taxon>Nocardioides</taxon>
    </lineage>
</organism>